<evidence type="ECO:0000313" key="19">
    <source>
        <dbReference type="Proteomes" id="UP000823872"/>
    </source>
</evidence>
<evidence type="ECO:0000256" key="14">
    <source>
        <dbReference type="RuleBase" id="RU003431"/>
    </source>
</evidence>
<dbReference type="InterPro" id="IPR001170">
    <property type="entry name" value="ANPR/GUC"/>
</dbReference>
<keyword evidence="10" id="KW-0325">Glycoprotein</keyword>
<dbReference type="SUPFAM" id="SSF53822">
    <property type="entry name" value="Periplasmic binding protein-like I"/>
    <property type="match status" value="1"/>
</dbReference>
<dbReference type="PROSITE" id="PS50011">
    <property type="entry name" value="PROTEIN_KINASE_DOM"/>
    <property type="match status" value="1"/>
</dbReference>
<keyword evidence="9" id="KW-0675">Receptor</keyword>
<dbReference type="InterPro" id="IPR028082">
    <property type="entry name" value="Peripla_BP_I"/>
</dbReference>
<dbReference type="Gene3D" id="3.30.70.1230">
    <property type="entry name" value="Nucleotide cyclase"/>
    <property type="match status" value="1"/>
</dbReference>
<keyword evidence="11 13" id="KW-0456">Lyase</keyword>
<evidence type="ECO:0000256" key="7">
    <source>
        <dbReference type="ARBA" id="ARBA00023134"/>
    </source>
</evidence>
<keyword evidence="7" id="KW-0342">GTP-binding</keyword>
<evidence type="ECO:0000256" key="8">
    <source>
        <dbReference type="ARBA" id="ARBA00023136"/>
    </source>
</evidence>
<dbReference type="GeneTree" id="ENSGT00940000163069"/>
<sequence length="1069" mass="119599">MAPRVGAEASLRSELRWGIECHVAHPTLVLTLSVSMLVTWLEAAKLTVGFQAPWNISHPFSMQKLGAGLQIAMDKINSETADFGNFSWEFTYTNSTCSTTESLVFTNQVQRERIPALFGPACPEAAEVIGLLASEWNIPVLDFVGQTAKLEDNLYDTYVKLVPPGLRYLGWKHIGMFGVHSGTSSWDRVDELWKVVENRLKSHFTITASVKYINSHPAFLRENLRSVPLIVRIIILIGSSEDAKIMLLAAENLGLNTGEFVFIVLQQLEDSFWKEVLTNQKVMHSSTVYESVFLIAFGSYGEGPGGEDFQKQFYQRLRGPPFHSSIFTDEQVSPYTAYLRDAVLLYAQTVRELAAARRDFRDGRQLVGTLRDSCRQITLGITGPVFVDSQGERHVDYSIYALQKSRNGSRFLPFLQYDSDQKVIRPVRNLSTLPWPQGSLPEDRPSCGFDNELCGKAPASTGVTAVILAMTLLITVLGAVIIGLWLRIQRGKLQRRKEDIWWQINYDDITILPPNKPSQRCTPMSRGSNSNSSRVMISGDASSLVKSQQVEKVFYAPVGPYQGNHVAICYVGDQAKASVRKPSVLQEIRLVYELGHENIVPFFGICTEPPNVCIVTQYCKKGSLMDVLRNSDNEMDWIFKLSFAYDIVKGMLFLHRSPLGSHGNLKPSNCLVDSQMQVKLTGFGLWENRQTTQLYWTAPELLRLPEAPRSGTPKGDVYSFAILMTELIHHQNHGPFADLNEMPDEVISHIKDPMASVPLRASLSEEKGNEKIVAIARACWDESPEKRPTFSSIKKILRESSSKGHVNILDSMVSKLEVYANHLEDVVEERTNQLMAEKRKVDRLLSTMLPRYSKLIAGRSVAPEHFESVITFFSDIVGFTKLCSLSSPLQVVKLLNDLYSLFDHIIKTYDVYKVETIGDAYMGASGLPIRNGIQHVDEIATMSLRFLSAAVHFQIGHMPEEKLRIRNGIHTGPVVAGVVGITMPRYCLFGDTVNMASRMESSCLPLRIHVSQSTASSLLALGGYDLQKRGTIPVKGKGEQTTFWLKGKEGLTIPLPQFMEEEAKVPEIF</sequence>
<dbReference type="Pfam" id="PF00211">
    <property type="entry name" value="Guanylate_cyc"/>
    <property type="match status" value="1"/>
</dbReference>
<keyword evidence="8 15" id="KW-0472">Membrane</keyword>
<dbReference type="PROSITE" id="PS50125">
    <property type="entry name" value="GUANYLATE_CYCLASE_2"/>
    <property type="match status" value="1"/>
</dbReference>
<dbReference type="EC" id="4.6.1.2" evidence="2 14"/>
<feature type="domain" description="Guanylate cyclase" evidence="17">
    <location>
        <begin position="870"/>
        <end position="1000"/>
    </location>
</feature>
<dbReference type="Pfam" id="PF01094">
    <property type="entry name" value="ANF_receptor"/>
    <property type="match status" value="1"/>
</dbReference>
<evidence type="ECO:0000256" key="12">
    <source>
        <dbReference type="ARBA" id="ARBA00023293"/>
    </source>
</evidence>
<accession>A0ABI7W1K6</accession>
<dbReference type="InterPro" id="IPR011009">
    <property type="entry name" value="Kinase-like_dom_sf"/>
</dbReference>
<dbReference type="InterPro" id="IPR001054">
    <property type="entry name" value="A/G_cyclase"/>
</dbReference>
<dbReference type="InterPro" id="IPR001245">
    <property type="entry name" value="Ser-Thr/Tyr_kinase_cat_dom"/>
</dbReference>
<dbReference type="Ensembl" id="ENSFCTT00005005047.1">
    <property type="protein sequence ID" value="ENSFCTP00005003044.1"/>
    <property type="gene ID" value="ENSFCTG00005001946.1"/>
</dbReference>
<evidence type="ECO:0000256" key="9">
    <source>
        <dbReference type="ARBA" id="ARBA00023170"/>
    </source>
</evidence>
<evidence type="ECO:0000256" key="15">
    <source>
        <dbReference type="SAM" id="Phobius"/>
    </source>
</evidence>
<dbReference type="InterPro" id="IPR029787">
    <property type="entry name" value="Nucleotide_cyclase"/>
</dbReference>
<dbReference type="InterPro" id="IPR018297">
    <property type="entry name" value="A/G_cyclase_CS"/>
</dbReference>
<evidence type="ECO:0000256" key="13">
    <source>
        <dbReference type="RuleBase" id="RU000405"/>
    </source>
</evidence>
<proteinExistence type="inferred from homology"/>
<keyword evidence="5" id="KW-0547">Nucleotide-binding</keyword>
<evidence type="ECO:0000256" key="3">
    <source>
        <dbReference type="ARBA" id="ARBA00022692"/>
    </source>
</evidence>
<dbReference type="PRINTS" id="PR00255">
    <property type="entry name" value="NATPEPTIDER"/>
</dbReference>
<dbReference type="Gene3D" id="6.10.250.780">
    <property type="match status" value="1"/>
</dbReference>
<evidence type="ECO:0000256" key="10">
    <source>
        <dbReference type="ARBA" id="ARBA00023180"/>
    </source>
</evidence>
<feature type="transmembrane region" description="Helical" evidence="15">
    <location>
        <begin position="463"/>
        <end position="486"/>
    </location>
</feature>
<keyword evidence="6 15" id="KW-1133">Transmembrane helix</keyword>
<dbReference type="SMART" id="SM00044">
    <property type="entry name" value="CYCc"/>
    <property type="match status" value="1"/>
</dbReference>
<dbReference type="Gene3D" id="1.10.510.10">
    <property type="entry name" value="Transferase(Phosphotransferase) domain 1"/>
    <property type="match status" value="1"/>
</dbReference>
<keyword evidence="4" id="KW-0732">Signal</keyword>
<comment type="catalytic activity">
    <reaction evidence="14">
        <text>GTP = 3',5'-cyclic GMP + diphosphate</text>
        <dbReference type="Rhea" id="RHEA:13665"/>
        <dbReference type="ChEBI" id="CHEBI:33019"/>
        <dbReference type="ChEBI" id="CHEBI:37565"/>
        <dbReference type="ChEBI" id="CHEBI:57746"/>
        <dbReference type="EC" id="4.6.1.2"/>
    </reaction>
</comment>
<comment type="similarity">
    <text evidence="13">Belongs to the adenylyl cyclase class-4/guanylyl cyclase family.</text>
</comment>
<dbReference type="InterPro" id="IPR000719">
    <property type="entry name" value="Prot_kinase_dom"/>
</dbReference>
<keyword evidence="12 14" id="KW-0141">cGMP biosynthesis</keyword>
<evidence type="ECO:0000256" key="1">
    <source>
        <dbReference type="ARBA" id="ARBA00004479"/>
    </source>
</evidence>
<dbReference type="CDD" id="cd07302">
    <property type="entry name" value="CHD"/>
    <property type="match status" value="1"/>
</dbReference>
<evidence type="ECO:0000259" key="17">
    <source>
        <dbReference type="PROSITE" id="PS50125"/>
    </source>
</evidence>
<reference evidence="18" key="3">
    <citation type="submission" date="2025-09" db="UniProtKB">
        <authorList>
            <consortium name="Ensembl"/>
        </authorList>
    </citation>
    <scope>IDENTIFICATION</scope>
    <source>
        <strain evidence="18">breed Abyssinian</strain>
    </source>
</reference>
<evidence type="ECO:0000256" key="5">
    <source>
        <dbReference type="ARBA" id="ARBA00022741"/>
    </source>
</evidence>
<dbReference type="PROSITE" id="PS00452">
    <property type="entry name" value="GUANYLATE_CYCLASE_1"/>
    <property type="match status" value="1"/>
</dbReference>
<evidence type="ECO:0000256" key="6">
    <source>
        <dbReference type="ARBA" id="ARBA00022989"/>
    </source>
</evidence>
<evidence type="ECO:0000256" key="2">
    <source>
        <dbReference type="ARBA" id="ARBA00012202"/>
    </source>
</evidence>
<dbReference type="InterPro" id="IPR001828">
    <property type="entry name" value="ANF_lig-bd_rcpt"/>
</dbReference>
<evidence type="ECO:0000256" key="4">
    <source>
        <dbReference type="ARBA" id="ARBA00022729"/>
    </source>
</evidence>
<dbReference type="SUPFAM" id="SSF55073">
    <property type="entry name" value="Nucleotide cyclase"/>
    <property type="match status" value="1"/>
</dbReference>
<dbReference type="PANTHER" id="PTHR11920">
    <property type="entry name" value="GUANYLYL CYCLASE"/>
    <property type="match status" value="1"/>
</dbReference>
<reference evidence="18" key="2">
    <citation type="submission" date="2025-08" db="UniProtKB">
        <authorList>
            <consortium name="Ensembl"/>
        </authorList>
    </citation>
    <scope>IDENTIFICATION</scope>
    <source>
        <strain evidence="18">breed Abyssinian</strain>
    </source>
</reference>
<protein>
    <recommendedName>
        <fullName evidence="2 14">Guanylate cyclase</fullName>
        <ecNumber evidence="2 14">4.6.1.2</ecNumber>
    </recommendedName>
</protein>
<organism evidence="18 19">
    <name type="scientific">Felis catus</name>
    <name type="common">Cat</name>
    <name type="synonym">Felis silvestris catus</name>
    <dbReference type="NCBI Taxonomy" id="9685"/>
    <lineage>
        <taxon>Eukaryota</taxon>
        <taxon>Metazoa</taxon>
        <taxon>Chordata</taxon>
        <taxon>Craniata</taxon>
        <taxon>Vertebrata</taxon>
        <taxon>Euteleostomi</taxon>
        <taxon>Mammalia</taxon>
        <taxon>Eutheria</taxon>
        <taxon>Laurasiatheria</taxon>
        <taxon>Carnivora</taxon>
        <taxon>Feliformia</taxon>
        <taxon>Felidae</taxon>
        <taxon>Felinae</taxon>
        <taxon>Felis</taxon>
    </lineage>
</organism>
<dbReference type="SUPFAM" id="SSF56112">
    <property type="entry name" value="Protein kinase-like (PK-like)"/>
    <property type="match status" value="1"/>
</dbReference>
<reference evidence="18 19" key="1">
    <citation type="submission" date="2021-02" db="EMBL/GenBank/DDBJ databases">
        <title>Safari Cat Assemblies.</title>
        <authorList>
            <person name="Bredemeyer K.R."/>
            <person name="Murphy W.J."/>
        </authorList>
    </citation>
    <scope>NUCLEOTIDE SEQUENCE [LARGE SCALE GENOMIC DNA]</scope>
</reference>
<dbReference type="Pfam" id="PF07714">
    <property type="entry name" value="PK_Tyr_Ser-Thr"/>
    <property type="match status" value="1"/>
</dbReference>
<keyword evidence="19" id="KW-1185">Reference proteome</keyword>
<feature type="domain" description="Protein kinase" evidence="16">
    <location>
        <begin position="530"/>
        <end position="808"/>
    </location>
</feature>
<dbReference type="PANTHER" id="PTHR11920:SF500">
    <property type="entry name" value="GUANYLATE CYCLASE 2G"/>
    <property type="match status" value="1"/>
</dbReference>
<comment type="subcellular location">
    <subcellularLocation>
        <location evidence="1">Membrane</location>
        <topology evidence="1">Single-pass type I membrane protein</topology>
    </subcellularLocation>
</comment>
<dbReference type="Proteomes" id="UP000823872">
    <property type="component" value="Chromosome D2"/>
</dbReference>
<evidence type="ECO:0000256" key="11">
    <source>
        <dbReference type="ARBA" id="ARBA00023239"/>
    </source>
</evidence>
<dbReference type="InterPro" id="IPR050401">
    <property type="entry name" value="Cyclic_nucleotide_synthase"/>
</dbReference>
<keyword evidence="3 15" id="KW-0812">Transmembrane</keyword>
<evidence type="ECO:0000313" key="18">
    <source>
        <dbReference type="Ensembl" id="ENSFCTP00005003044.1"/>
    </source>
</evidence>
<evidence type="ECO:0000259" key="16">
    <source>
        <dbReference type="PROSITE" id="PS50011"/>
    </source>
</evidence>
<name>A0ABI7W1K6_FELCA</name>
<dbReference type="Gene3D" id="3.40.50.2300">
    <property type="match status" value="4"/>
</dbReference>